<dbReference type="PANTHER" id="PTHR31143">
    <property type="match status" value="1"/>
</dbReference>
<reference evidence="1" key="1">
    <citation type="submission" date="2021-01" db="EMBL/GenBank/DDBJ databases">
        <title>Genomic Encyclopedia of Type Strains, Phase IV (KMG-IV): sequencing the most valuable type-strain genomes for metagenomic binning, comparative biology and taxonomic classification.</title>
        <authorList>
            <person name="Goeker M."/>
        </authorList>
    </citation>
    <scope>NUCLEOTIDE SEQUENCE</scope>
    <source>
        <strain evidence="1">DSM 21943</strain>
    </source>
</reference>
<dbReference type="Proteomes" id="UP001179280">
    <property type="component" value="Unassembled WGS sequence"/>
</dbReference>
<evidence type="ECO:0008006" key="3">
    <source>
        <dbReference type="Google" id="ProtNLM"/>
    </source>
</evidence>
<dbReference type="Pfam" id="PF12746">
    <property type="entry name" value="GNAT_acetyltran"/>
    <property type="match status" value="1"/>
</dbReference>
<comment type="caution">
    <text evidence="1">The sequence shown here is derived from an EMBL/GenBank/DDBJ whole genome shotgun (WGS) entry which is preliminary data.</text>
</comment>
<dbReference type="InterPro" id="IPR027365">
    <property type="entry name" value="GNAT_acetyltra_YdfB-like"/>
</dbReference>
<dbReference type="RefSeq" id="WP_204466923.1">
    <property type="nucleotide sequence ID" value="NZ_JAFBCV010000010.1"/>
</dbReference>
<organism evidence="1 2">
    <name type="scientific">Shouchella xiaoxiensis</name>
    <dbReference type="NCBI Taxonomy" id="766895"/>
    <lineage>
        <taxon>Bacteria</taxon>
        <taxon>Bacillati</taxon>
        <taxon>Bacillota</taxon>
        <taxon>Bacilli</taxon>
        <taxon>Bacillales</taxon>
        <taxon>Bacillaceae</taxon>
        <taxon>Shouchella</taxon>
    </lineage>
</organism>
<dbReference type="InterPro" id="IPR016181">
    <property type="entry name" value="Acyl_CoA_acyltransferase"/>
</dbReference>
<dbReference type="SUPFAM" id="SSF55729">
    <property type="entry name" value="Acyl-CoA N-acyltransferases (Nat)"/>
    <property type="match status" value="1"/>
</dbReference>
<evidence type="ECO:0000313" key="1">
    <source>
        <dbReference type="EMBL" id="MBM7839738.1"/>
    </source>
</evidence>
<sequence length="258" mass="29225">MKVKALLTTEQERSDCTLQAVINGVNRGVIYVDNPHEPLMAVVYAVGLRFFFIGGVPDKSKWEELGDFIFNQLKDDSFTLCGGTWFSASLYHEGWKNVLEQVAAHKGATIEYDCTYQRRFDVHPDRGLPKGYSLEKMNAAHARNALVHPEFIEYWYSIEDFMEMGIGYVMKQDEDIVCVCYSCSVNGNEHELYIATFSDANRGQGLATYAAAAYLNQCAKRNVIARWTTDEANQASKRVAEKIGFYDPFKVPVLECSF</sequence>
<name>A0ABS2SW23_9BACI</name>
<gene>
    <name evidence="1" type="ORF">JOC54_003018</name>
</gene>
<dbReference type="PANTHER" id="PTHR31143:SF2">
    <property type="entry name" value="FR47-LIKE DOMAIN-CONTAINING PROTEIN-RELATED"/>
    <property type="match status" value="1"/>
</dbReference>
<dbReference type="Gene3D" id="3.40.630.30">
    <property type="match status" value="1"/>
</dbReference>
<proteinExistence type="predicted"/>
<accession>A0ABS2SW23</accession>
<protein>
    <recommendedName>
        <fullName evidence="3">GNAT acetyltransferase-like protein</fullName>
    </recommendedName>
</protein>
<evidence type="ECO:0000313" key="2">
    <source>
        <dbReference type="Proteomes" id="UP001179280"/>
    </source>
</evidence>
<dbReference type="EMBL" id="JAFBCV010000010">
    <property type="protein sequence ID" value="MBM7839738.1"/>
    <property type="molecule type" value="Genomic_DNA"/>
</dbReference>
<keyword evidence="2" id="KW-1185">Reference proteome</keyword>